<dbReference type="PROSITE" id="PS51592">
    <property type="entry name" value="SAM_MTA70L_2"/>
    <property type="match status" value="1"/>
</dbReference>
<dbReference type="OrthoDB" id="14833at2759"/>
<dbReference type="GO" id="GO:0003729">
    <property type="term" value="F:mRNA binding"/>
    <property type="evidence" value="ECO:0007669"/>
    <property type="project" value="TreeGrafter"/>
</dbReference>
<organism evidence="5 6">
    <name type="scientific">Cryptococcus amylolentus CBS 6039</name>
    <dbReference type="NCBI Taxonomy" id="1295533"/>
    <lineage>
        <taxon>Eukaryota</taxon>
        <taxon>Fungi</taxon>
        <taxon>Dikarya</taxon>
        <taxon>Basidiomycota</taxon>
        <taxon>Agaricomycotina</taxon>
        <taxon>Tremellomycetes</taxon>
        <taxon>Tremellales</taxon>
        <taxon>Cryptococcaceae</taxon>
        <taxon>Cryptococcus</taxon>
    </lineage>
</organism>
<protein>
    <recommendedName>
        <fullName evidence="7">Transcription regulator</fullName>
    </recommendedName>
</protein>
<accession>A0A1E3H949</accession>
<feature type="compositionally biased region" description="Polar residues" evidence="4">
    <location>
        <begin position="395"/>
        <end position="409"/>
    </location>
</feature>
<dbReference type="STRING" id="1295533.A0A1E3H949"/>
<name>A0A1E3H949_9TREE</name>
<dbReference type="SUPFAM" id="SSF53335">
    <property type="entry name" value="S-adenosyl-L-methionine-dependent methyltransferases"/>
    <property type="match status" value="1"/>
</dbReference>
<dbReference type="RefSeq" id="XP_018988774.1">
    <property type="nucleotide sequence ID" value="XM_019143111.1"/>
</dbReference>
<gene>
    <name evidence="5" type="ORF">L202_08266</name>
</gene>
<proteinExistence type="inferred from homology"/>
<evidence type="ECO:0000256" key="2">
    <source>
        <dbReference type="ARBA" id="ARBA00023242"/>
    </source>
</evidence>
<evidence type="ECO:0000313" key="6">
    <source>
        <dbReference type="Proteomes" id="UP000094065"/>
    </source>
</evidence>
<comment type="caution">
    <text evidence="5">The sequence shown here is derived from an EMBL/GenBank/DDBJ whole genome shotgun (WGS) entry which is preliminary data.</text>
</comment>
<sequence length="556" mass="60823">MAALVAHRSFLNNILDRQAERRQLIAPGETFPAQVHIRGRAPQAAPRFGAEDGLTSKDNVVGYVKEEETIRNDYCEWYNATGEYGSNFIMGAGEGEICDEYPALKKLMNLKTQLVAANAHPPLYAPLSPSDSPRDSLLNNFSTCKFDVIRINHVSDWDKVADLPIRQLSADTAVVFLWVGRGDEEGLERGRECFAKWNFRRAEDIVWVKTNKGKNGKRRDGEGAPSGALFASQKEHCLMGIRGTIKRSVDVRFAHCNVDTDVIIWEEPEGDDGPKYPPYLYTLIENFCLGTRRLEIFSQPHLARQGWVTAGLSPFPSPAPTPSGESVPVQIFNPATYPSLVPQSDGKAILPFHPEIDQLRPKSPQRRGPRLGQGGGSGPTGSSNRPSPAPHRMSLGSSGPNTPMVHPNQSFTAHVQPQMQPGFPNPMMMQGMSMEQMMMANMAMGMMGGNMGGQFGGFQPQPQHQGGRGMGINGGQPGFDNPQPQAQFGMAPGFPGMEMQGVTHGMRQMGMGQMGMPHMGMGVQSQPQGYGQFQPQGQMGYQMGPRFHGGWQGQGQ</sequence>
<comment type="subcellular location">
    <subcellularLocation>
        <location evidence="1">Nucleus</location>
    </subcellularLocation>
</comment>
<feature type="region of interest" description="Disordered" evidence="4">
    <location>
        <begin position="356"/>
        <end position="409"/>
    </location>
</feature>
<keyword evidence="2" id="KW-0539">Nucleus</keyword>
<reference evidence="5 6" key="1">
    <citation type="submission" date="2016-06" db="EMBL/GenBank/DDBJ databases">
        <title>Evolution of pathogenesis and genome organization in the Tremellales.</title>
        <authorList>
            <person name="Cuomo C."/>
            <person name="Litvintseva A."/>
            <person name="Heitman J."/>
            <person name="Chen Y."/>
            <person name="Sun S."/>
            <person name="Springer D."/>
            <person name="Dromer F."/>
            <person name="Young S."/>
            <person name="Zeng Q."/>
            <person name="Chapman S."/>
            <person name="Gujja S."/>
            <person name="Saif S."/>
            <person name="Birren B."/>
        </authorList>
    </citation>
    <scope>NUCLEOTIDE SEQUENCE [LARGE SCALE GENOMIC DNA]</scope>
    <source>
        <strain evidence="5 6">CBS 6039</strain>
    </source>
</reference>
<dbReference type="GeneID" id="30159575"/>
<evidence type="ECO:0000256" key="1">
    <source>
        <dbReference type="ARBA" id="ARBA00004123"/>
    </source>
</evidence>
<dbReference type="GO" id="GO:0005634">
    <property type="term" value="C:nucleus"/>
    <property type="evidence" value="ECO:0007669"/>
    <property type="project" value="UniProtKB-SubCell"/>
</dbReference>
<evidence type="ECO:0000313" key="5">
    <source>
        <dbReference type="EMBL" id="ODN72833.1"/>
    </source>
</evidence>
<dbReference type="PROSITE" id="PS51143">
    <property type="entry name" value="MT_A70"/>
    <property type="match status" value="1"/>
</dbReference>
<dbReference type="InterPro" id="IPR007757">
    <property type="entry name" value="MT-A70-like"/>
</dbReference>
<keyword evidence="6" id="KW-1185">Reference proteome</keyword>
<evidence type="ECO:0008006" key="7">
    <source>
        <dbReference type="Google" id="ProtNLM"/>
    </source>
</evidence>
<dbReference type="AlphaFoldDB" id="A0A1E3H949"/>
<dbReference type="GO" id="GO:0036396">
    <property type="term" value="C:RNA N6-methyladenosine methyltransferase complex"/>
    <property type="evidence" value="ECO:0007669"/>
    <property type="project" value="TreeGrafter"/>
</dbReference>
<dbReference type="PANTHER" id="PTHR13107">
    <property type="entry name" value="N6-ADENOSINE-METHYLTRANSFERASE NON-CATALYTIC SUBUNIT"/>
    <property type="match status" value="1"/>
</dbReference>
<dbReference type="EMBL" id="AWGJ01000014">
    <property type="protein sequence ID" value="ODN72833.1"/>
    <property type="molecule type" value="Genomic_DNA"/>
</dbReference>
<dbReference type="PANTHER" id="PTHR13107:SF0">
    <property type="entry name" value="N6-ADENOSINE-METHYLTRANSFERASE NON-CATALYTIC SUBUNIT"/>
    <property type="match status" value="1"/>
</dbReference>
<evidence type="ECO:0000256" key="4">
    <source>
        <dbReference type="SAM" id="MobiDB-lite"/>
    </source>
</evidence>
<dbReference type="Proteomes" id="UP000094065">
    <property type="component" value="Unassembled WGS sequence"/>
</dbReference>
<dbReference type="InterPro" id="IPR029063">
    <property type="entry name" value="SAM-dependent_MTases_sf"/>
</dbReference>
<comment type="similarity">
    <text evidence="3">Belongs to the MT-A70-like family.</text>
</comment>
<dbReference type="Pfam" id="PF05063">
    <property type="entry name" value="MT-A70"/>
    <property type="match status" value="1"/>
</dbReference>
<evidence type="ECO:0000256" key="3">
    <source>
        <dbReference type="PROSITE-ProRule" id="PRU00489"/>
    </source>
</evidence>
<dbReference type="InterPro" id="IPR045123">
    <property type="entry name" value="METTL14-like"/>
</dbReference>